<dbReference type="PANTHER" id="PTHR42748:SF7">
    <property type="entry name" value="NMRA LIKE REDOX SENSOR 1-RELATED"/>
    <property type="match status" value="1"/>
</dbReference>
<evidence type="ECO:0000259" key="3">
    <source>
        <dbReference type="Pfam" id="PF05368"/>
    </source>
</evidence>
<evidence type="ECO:0000313" key="4">
    <source>
        <dbReference type="EMBL" id="MEP0820155.1"/>
    </source>
</evidence>
<reference evidence="4 5" key="1">
    <citation type="submission" date="2022-04" db="EMBL/GenBank/DDBJ databases">
        <title>Positive selection, recombination, and allopatry shape intraspecific diversity of widespread and dominant cyanobacteria.</title>
        <authorList>
            <person name="Wei J."/>
            <person name="Shu W."/>
            <person name="Hu C."/>
        </authorList>
    </citation>
    <scope>NUCLEOTIDE SEQUENCE [LARGE SCALE GENOMIC DNA]</scope>
    <source>
        <strain evidence="4 5">GB2-A4</strain>
    </source>
</reference>
<dbReference type="Gene3D" id="3.90.25.10">
    <property type="entry name" value="UDP-galactose 4-epimerase, domain 1"/>
    <property type="match status" value="1"/>
</dbReference>
<dbReference type="Gene3D" id="3.40.50.720">
    <property type="entry name" value="NAD(P)-binding Rossmann-like Domain"/>
    <property type="match status" value="1"/>
</dbReference>
<feature type="domain" description="NmrA-like" evidence="3">
    <location>
        <begin position="9"/>
        <end position="265"/>
    </location>
</feature>
<dbReference type="InterPro" id="IPR008030">
    <property type="entry name" value="NmrA-like"/>
</dbReference>
<dbReference type="Pfam" id="PF05368">
    <property type="entry name" value="NmrA"/>
    <property type="match status" value="1"/>
</dbReference>
<evidence type="ECO:0000256" key="2">
    <source>
        <dbReference type="ARBA" id="ARBA00022857"/>
    </source>
</evidence>
<evidence type="ECO:0000313" key="5">
    <source>
        <dbReference type="Proteomes" id="UP001464891"/>
    </source>
</evidence>
<accession>A0ABV0JEH7</accession>
<name>A0ABV0JEH7_9CYAN</name>
<keyword evidence="5" id="KW-1185">Reference proteome</keyword>
<dbReference type="PANTHER" id="PTHR42748">
    <property type="entry name" value="NITROGEN METABOLITE REPRESSION PROTEIN NMRA FAMILY MEMBER"/>
    <property type="match status" value="1"/>
</dbReference>
<comment type="caution">
    <text evidence="4">The sequence shown here is derived from an EMBL/GenBank/DDBJ whole genome shotgun (WGS) entry which is preliminary data.</text>
</comment>
<gene>
    <name evidence="4" type="ORF">NC998_23915</name>
</gene>
<evidence type="ECO:0000256" key="1">
    <source>
        <dbReference type="ARBA" id="ARBA00006328"/>
    </source>
</evidence>
<keyword evidence="2" id="KW-0521">NADP</keyword>
<sequence>MSQSINTERLILVTGATGNQGSAIARHLLQRGNFKVRALVRDPNKPASLALQQAGAELAVGDLNDRTSLDRALQGAYGVFSLQIFQDGVDTEIRQGKTVADAASSAGIQHFVYSSVGSAERNTGIPHFDSKFQVEEYIRASELPYTILRPVFFFYNYNMMRSMVETGTLFQPLSPETKLQQLSEEDYGEMVADVFDRPAEFMHREIELASVDMTMPEIAAAFSRVLGKTVEYQQIPFEAFEQQIGEELTIMYRWFENVGYAADLAQLKRDFSAQTDFESYLRDHGWQNQLEVQPLSGQ</sequence>
<protein>
    <submittedName>
        <fullName evidence="4">NmrA/HSCARG family protein</fullName>
    </submittedName>
</protein>
<organism evidence="4 5">
    <name type="scientific">Trichocoleus desertorum GB2-A4</name>
    <dbReference type="NCBI Taxonomy" id="2933944"/>
    <lineage>
        <taxon>Bacteria</taxon>
        <taxon>Bacillati</taxon>
        <taxon>Cyanobacteriota</taxon>
        <taxon>Cyanophyceae</taxon>
        <taxon>Leptolyngbyales</taxon>
        <taxon>Trichocoleusaceae</taxon>
        <taxon>Trichocoleus</taxon>
    </lineage>
</organism>
<dbReference type="InterPro" id="IPR036291">
    <property type="entry name" value="NAD(P)-bd_dom_sf"/>
</dbReference>
<dbReference type="SUPFAM" id="SSF51735">
    <property type="entry name" value="NAD(P)-binding Rossmann-fold domains"/>
    <property type="match status" value="1"/>
</dbReference>
<dbReference type="InterPro" id="IPR051164">
    <property type="entry name" value="NmrA-like_oxidored"/>
</dbReference>
<proteinExistence type="inferred from homology"/>
<dbReference type="Proteomes" id="UP001464891">
    <property type="component" value="Unassembled WGS sequence"/>
</dbReference>
<comment type="similarity">
    <text evidence="1">Belongs to the NmrA-type oxidoreductase family.</text>
</comment>
<dbReference type="RefSeq" id="WP_190442157.1">
    <property type="nucleotide sequence ID" value="NZ_JAMPKM010000021.1"/>
</dbReference>
<dbReference type="CDD" id="cd05251">
    <property type="entry name" value="NmrA_like_SDR_a"/>
    <property type="match status" value="1"/>
</dbReference>
<dbReference type="EMBL" id="JAMPKM010000021">
    <property type="protein sequence ID" value="MEP0820155.1"/>
    <property type="molecule type" value="Genomic_DNA"/>
</dbReference>